<organism evidence="1 2">
    <name type="scientific">Trichogramma brassicae</name>
    <dbReference type="NCBI Taxonomy" id="86971"/>
    <lineage>
        <taxon>Eukaryota</taxon>
        <taxon>Metazoa</taxon>
        <taxon>Ecdysozoa</taxon>
        <taxon>Arthropoda</taxon>
        <taxon>Hexapoda</taxon>
        <taxon>Insecta</taxon>
        <taxon>Pterygota</taxon>
        <taxon>Neoptera</taxon>
        <taxon>Endopterygota</taxon>
        <taxon>Hymenoptera</taxon>
        <taxon>Apocrita</taxon>
        <taxon>Proctotrupomorpha</taxon>
        <taxon>Chalcidoidea</taxon>
        <taxon>Trichogrammatidae</taxon>
        <taxon>Trichogramma</taxon>
    </lineage>
</organism>
<protein>
    <submittedName>
        <fullName evidence="1">Uncharacterized protein</fullName>
    </submittedName>
</protein>
<name>A0A6H5I073_9HYME</name>
<reference evidence="1 2" key="1">
    <citation type="submission" date="2020-02" db="EMBL/GenBank/DDBJ databases">
        <authorList>
            <person name="Ferguson B K."/>
        </authorList>
    </citation>
    <scope>NUCLEOTIDE SEQUENCE [LARGE SCALE GENOMIC DNA]</scope>
</reference>
<dbReference type="Proteomes" id="UP000479190">
    <property type="component" value="Unassembled WGS sequence"/>
</dbReference>
<accession>A0A6H5I073</accession>
<gene>
    <name evidence="1" type="ORF">TBRA_LOCUS3415</name>
</gene>
<keyword evidence="2" id="KW-1185">Reference proteome</keyword>
<dbReference type="AlphaFoldDB" id="A0A6H5I073"/>
<evidence type="ECO:0000313" key="1">
    <source>
        <dbReference type="EMBL" id="CAB0031446.1"/>
    </source>
</evidence>
<proteinExistence type="predicted"/>
<dbReference type="EMBL" id="CADCXV010000645">
    <property type="protein sequence ID" value="CAB0031446.1"/>
    <property type="molecule type" value="Genomic_DNA"/>
</dbReference>
<sequence length="78" mass="8359">MCRGAVAAVAAATAVREGVESNEPGELLTRRPALPRTPRMTRWTCLGVRPACIYNACVCLYNQANTKVASVATARRPV</sequence>
<evidence type="ECO:0000313" key="2">
    <source>
        <dbReference type="Proteomes" id="UP000479190"/>
    </source>
</evidence>